<dbReference type="eggNOG" id="ENOG5033XC1">
    <property type="taxonomic scope" value="Bacteria"/>
</dbReference>
<dbReference type="OrthoDB" id="7335602at2"/>
<dbReference type="STRING" id="1316936.K678_08599"/>
<dbReference type="Proteomes" id="UP000015350">
    <property type="component" value="Unassembled WGS sequence"/>
</dbReference>
<dbReference type="AlphaFoldDB" id="S9TI01"/>
<comment type="caution">
    <text evidence="1">The sequence shown here is derived from an EMBL/GenBank/DDBJ whole genome shotgun (WGS) entry which is preliminary data.</text>
</comment>
<organism evidence="1 2">
    <name type="scientific">Magnetospirillum fulvum MGU-K5</name>
    <dbReference type="NCBI Taxonomy" id="1316936"/>
    <lineage>
        <taxon>Bacteria</taxon>
        <taxon>Pseudomonadati</taxon>
        <taxon>Pseudomonadota</taxon>
        <taxon>Alphaproteobacteria</taxon>
        <taxon>Rhodospirillales</taxon>
        <taxon>Rhodospirillaceae</taxon>
        <taxon>Magnetospirillum</taxon>
    </lineage>
</organism>
<proteinExistence type="predicted"/>
<dbReference type="EMBL" id="AQPH01000026">
    <property type="protein sequence ID" value="EPY01896.1"/>
    <property type="molecule type" value="Genomic_DNA"/>
</dbReference>
<name>S9TI01_MAGFU</name>
<reference evidence="1 2" key="1">
    <citation type="submission" date="2013-04" db="EMBL/GenBank/DDBJ databases">
        <authorList>
            <person name="Kuznetsov B."/>
            <person name="Ivanovsky R."/>
        </authorList>
    </citation>
    <scope>NUCLEOTIDE SEQUENCE [LARGE SCALE GENOMIC DNA]</scope>
    <source>
        <strain evidence="1 2">MGU-K5</strain>
    </source>
</reference>
<accession>S9TI01</accession>
<gene>
    <name evidence="1" type="ORF">K678_08599</name>
</gene>
<protein>
    <submittedName>
        <fullName evidence="1">Uncharacterized protein</fullName>
    </submittedName>
</protein>
<dbReference type="RefSeq" id="WP_021132058.1">
    <property type="nucleotide sequence ID" value="NZ_AQPH01000026.1"/>
</dbReference>
<evidence type="ECO:0000313" key="2">
    <source>
        <dbReference type="Proteomes" id="UP000015350"/>
    </source>
</evidence>
<sequence>MMAQQPTDDVIRIRIDTTEAVNAFHRLLQQQAAEGETSAPANPAATAIWRELAPFRLVEYAYIDSSIAPIDGAYIGFPKGAIYAVEEDIPDQIVNDLLSGREGHSAALPPLYVYLPLQHAYEITAIEAFLTVLSAHIGRSITAILPGRDGEMVGRVFDSEQTGAVAVEAGPYPSGQDVLDCFAARSRRPDGRAYAALTLSFARHVLEFPDASARDAFIVWTRTLCDWIFAQGGDADALGFAGAYRPAEIAPAPAETDTVVSLTTPVPPLQVSADAMRAAWRAIRDAIETAPSPRLGV</sequence>
<evidence type="ECO:0000313" key="1">
    <source>
        <dbReference type="EMBL" id="EPY01896.1"/>
    </source>
</evidence>